<organism evidence="4">
    <name type="scientific">Echinostoma caproni</name>
    <dbReference type="NCBI Taxonomy" id="27848"/>
    <lineage>
        <taxon>Eukaryota</taxon>
        <taxon>Metazoa</taxon>
        <taxon>Spiralia</taxon>
        <taxon>Lophotrochozoa</taxon>
        <taxon>Platyhelminthes</taxon>
        <taxon>Trematoda</taxon>
        <taxon>Digenea</taxon>
        <taxon>Plagiorchiida</taxon>
        <taxon>Echinostomata</taxon>
        <taxon>Echinostomatoidea</taxon>
        <taxon>Echinostomatidae</taxon>
        <taxon>Echinostoma</taxon>
    </lineage>
</organism>
<dbReference type="WBParaSite" id="ECPE_0001436601-mRNA-1">
    <property type="protein sequence ID" value="ECPE_0001436601-mRNA-1"/>
    <property type="gene ID" value="ECPE_0001436601"/>
</dbReference>
<evidence type="ECO:0000256" key="1">
    <source>
        <dbReference type="SAM" id="MobiDB-lite"/>
    </source>
</evidence>
<reference evidence="4" key="1">
    <citation type="submission" date="2016-06" db="UniProtKB">
        <authorList>
            <consortium name="WormBaseParasite"/>
        </authorList>
    </citation>
    <scope>IDENTIFICATION</scope>
</reference>
<feature type="region of interest" description="Disordered" evidence="1">
    <location>
        <begin position="41"/>
        <end position="69"/>
    </location>
</feature>
<gene>
    <name evidence="2" type="ORF">ECPE_LOCUS14327</name>
</gene>
<protein>
    <submittedName>
        <fullName evidence="4">UDENN FLCN/SMCR8-type domain-containing protein</fullName>
    </submittedName>
</protein>
<reference evidence="2 3" key="2">
    <citation type="submission" date="2018-11" db="EMBL/GenBank/DDBJ databases">
        <authorList>
            <consortium name="Pathogen Informatics"/>
        </authorList>
    </citation>
    <scope>NUCLEOTIDE SEQUENCE [LARGE SCALE GENOMIC DNA]</scope>
    <source>
        <strain evidence="2 3">Egypt</strain>
    </source>
</reference>
<accession>A0A183B541</accession>
<evidence type="ECO:0000313" key="3">
    <source>
        <dbReference type="Proteomes" id="UP000272942"/>
    </source>
</evidence>
<dbReference type="Proteomes" id="UP000272942">
    <property type="component" value="Unassembled WGS sequence"/>
</dbReference>
<dbReference type="EMBL" id="UZAN01057279">
    <property type="protein sequence ID" value="VDP91599.1"/>
    <property type="molecule type" value="Genomic_DNA"/>
</dbReference>
<dbReference type="AlphaFoldDB" id="A0A183B541"/>
<evidence type="ECO:0000313" key="2">
    <source>
        <dbReference type="EMBL" id="VDP91599.1"/>
    </source>
</evidence>
<keyword evidence="3" id="KW-1185">Reference proteome</keyword>
<evidence type="ECO:0000313" key="4">
    <source>
        <dbReference type="WBParaSite" id="ECPE_0001436601-mRNA-1"/>
    </source>
</evidence>
<name>A0A183B541_9TREM</name>
<sequence>MICAFIRILSTQTIVFHSSDICHIDSPQILSSGNISVSVPFSEDHGPPTLPNDGEEDEEDDLDDEESVPAPFSNVASILERHRVYGIYRLNASNGGLRLSKPLRYHMPIFSYNVVQEFIRMFCTFYDHLRLLHDHLSTAHSDTADMQSTDGTSGTPSSEVTCDSYIHGETPLVLSCLQEHADFAVLVVAREWRTLRHTVAFTFITSERVRITRLQFVY</sequence>
<feature type="compositionally biased region" description="Acidic residues" evidence="1">
    <location>
        <begin position="53"/>
        <end position="67"/>
    </location>
</feature>
<proteinExistence type="predicted"/>